<comment type="caution">
    <text evidence="1">The sequence shown here is derived from an EMBL/GenBank/DDBJ whole genome shotgun (WGS) entry which is preliminary data.</text>
</comment>
<dbReference type="EMBL" id="JAHXZJ010000002">
    <property type="protein sequence ID" value="KAH0563931.1"/>
    <property type="molecule type" value="Genomic_DNA"/>
</dbReference>
<keyword evidence="2" id="KW-1185">Reference proteome</keyword>
<organism evidence="1 2">
    <name type="scientific">Cotesia glomerata</name>
    <name type="common">Lepidopteran parasitic wasp</name>
    <name type="synonym">Apanteles glomeratus</name>
    <dbReference type="NCBI Taxonomy" id="32391"/>
    <lineage>
        <taxon>Eukaryota</taxon>
        <taxon>Metazoa</taxon>
        <taxon>Ecdysozoa</taxon>
        <taxon>Arthropoda</taxon>
        <taxon>Hexapoda</taxon>
        <taxon>Insecta</taxon>
        <taxon>Pterygota</taxon>
        <taxon>Neoptera</taxon>
        <taxon>Endopterygota</taxon>
        <taxon>Hymenoptera</taxon>
        <taxon>Apocrita</taxon>
        <taxon>Ichneumonoidea</taxon>
        <taxon>Braconidae</taxon>
        <taxon>Microgastrinae</taxon>
        <taxon>Cotesia</taxon>
    </lineage>
</organism>
<gene>
    <name evidence="1" type="ORF">KQX54_008178</name>
</gene>
<sequence>MPGRQYWHRRQALIQHTRKVVVVFGSAFGIEKGLYGRLERGFKSFHDVTHITKKMVWRCKPSCPGKPVDIRKPLVISLSGEFKWYLGSSINSISLYNEKQFLVVN</sequence>
<name>A0AAV7J2F1_COTGL</name>
<evidence type="ECO:0000313" key="2">
    <source>
        <dbReference type="Proteomes" id="UP000826195"/>
    </source>
</evidence>
<reference evidence="1 2" key="1">
    <citation type="journal article" date="2021" name="J. Hered.">
        <title>A chromosome-level genome assembly of the parasitoid wasp, Cotesia glomerata (Hymenoptera: Braconidae).</title>
        <authorList>
            <person name="Pinto B.J."/>
            <person name="Weis J.J."/>
            <person name="Gamble T."/>
            <person name="Ode P.J."/>
            <person name="Paul R."/>
            <person name="Zaspel J.M."/>
        </authorList>
    </citation>
    <scope>NUCLEOTIDE SEQUENCE [LARGE SCALE GENOMIC DNA]</scope>
    <source>
        <strain evidence="1">CgM1</strain>
    </source>
</reference>
<dbReference type="AlphaFoldDB" id="A0AAV7J2F1"/>
<proteinExistence type="predicted"/>
<dbReference type="Proteomes" id="UP000826195">
    <property type="component" value="Unassembled WGS sequence"/>
</dbReference>
<evidence type="ECO:0000313" key="1">
    <source>
        <dbReference type="EMBL" id="KAH0563931.1"/>
    </source>
</evidence>
<accession>A0AAV7J2F1</accession>
<protein>
    <submittedName>
        <fullName evidence="1">Uncharacterized protein</fullName>
    </submittedName>
</protein>